<keyword evidence="1" id="KW-0812">Transmembrane</keyword>
<feature type="transmembrane region" description="Helical" evidence="1">
    <location>
        <begin position="20"/>
        <end position="39"/>
    </location>
</feature>
<evidence type="ECO:0000313" key="2">
    <source>
        <dbReference type="EMBL" id="OGD68547.1"/>
    </source>
</evidence>
<dbReference type="AlphaFoldDB" id="A0A1F5EMC7"/>
<proteinExistence type="predicted"/>
<sequence length="125" mass="14848">MTEHKIKHLEFIQGVIERTVKNSFLLKGWCLTVLFALMTLSTSEPEVSKRLFYAVVISFYFLDTYFLYQEERFIDLYNYVRKKSGTDFSLKVKKISKKALLSSAFSFKNAFFYFIIALIVYFVHF</sequence>
<keyword evidence="1" id="KW-0472">Membrane</keyword>
<accession>A0A1F5EMC7</accession>
<gene>
    <name evidence="2" type="ORF">A2811_02875</name>
</gene>
<organism evidence="2 3">
    <name type="scientific">Candidatus Campbellbacteria bacterium RIFCSPHIGHO2_01_FULL_34_10</name>
    <dbReference type="NCBI Taxonomy" id="1797577"/>
    <lineage>
        <taxon>Bacteria</taxon>
        <taxon>Candidatus Campbelliibacteriota</taxon>
    </lineage>
</organism>
<evidence type="ECO:0000256" key="1">
    <source>
        <dbReference type="SAM" id="Phobius"/>
    </source>
</evidence>
<protein>
    <submittedName>
        <fullName evidence="2">Uncharacterized protein</fullName>
    </submittedName>
</protein>
<comment type="caution">
    <text evidence="2">The sequence shown here is derived from an EMBL/GenBank/DDBJ whole genome shotgun (WGS) entry which is preliminary data.</text>
</comment>
<dbReference type="Proteomes" id="UP000186670">
    <property type="component" value="Unassembled WGS sequence"/>
</dbReference>
<evidence type="ECO:0000313" key="3">
    <source>
        <dbReference type="Proteomes" id="UP000186670"/>
    </source>
</evidence>
<feature type="transmembrane region" description="Helical" evidence="1">
    <location>
        <begin position="99"/>
        <end position="123"/>
    </location>
</feature>
<dbReference type="EMBL" id="MEZZ01000028">
    <property type="protein sequence ID" value="OGD68547.1"/>
    <property type="molecule type" value="Genomic_DNA"/>
</dbReference>
<reference evidence="2 3" key="1">
    <citation type="journal article" date="2016" name="Nat. Commun.">
        <title>Thousands of microbial genomes shed light on interconnected biogeochemical processes in an aquifer system.</title>
        <authorList>
            <person name="Anantharaman K."/>
            <person name="Brown C.T."/>
            <person name="Hug L.A."/>
            <person name="Sharon I."/>
            <person name="Castelle C.J."/>
            <person name="Probst A.J."/>
            <person name="Thomas B.C."/>
            <person name="Singh A."/>
            <person name="Wilkins M.J."/>
            <person name="Karaoz U."/>
            <person name="Brodie E.L."/>
            <person name="Williams K.H."/>
            <person name="Hubbard S.S."/>
            <person name="Banfield J.F."/>
        </authorList>
    </citation>
    <scope>NUCLEOTIDE SEQUENCE [LARGE SCALE GENOMIC DNA]</scope>
</reference>
<feature type="transmembrane region" description="Helical" evidence="1">
    <location>
        <begin position="51"/>
        <end position="68"/>
    </location>
</feature>
<name>A0A1F5EMC7_9BACT</name>
<keyword evidence="1" id="KW-1133">Transmembrane helix</keyword>